<proteinExistence type="predicted"/>
<dbReference type="Gramene" id="TraesRN7A0100678100.1">
    <property type="protein sequence ID" value="TraesRN7A0100678100.1"/>
    <property type="gene ID" value="TraesRN7A0100678100"/>
</dbReference>
<dbReference type="Gramene" id="TraesMAC7A03G03917800.1">
    <property type="protein sequence ID" value="TraesMAC7A03G03917800.1.CDS1"/>
    <property type="gene ID" value="TraesMAC7A03G03917800"/>
</dbReference>
<reference evidence="1" key="2">
    <citation type="submission" date="2018-10" db="UniProtKB">
        <authorList>
            <consortium name="EnsemblPlants"/>
        </authorList>
    </citation>
    <scope>IDENTIFICATION</scope>
</reference>
<name>A0A3B6RJI9_WHEAT</name>
<dbReference type="OrthoDB" id="584526at2759"/>
<organism evidence="1">
    <name type="scientific">Triticum aestivum</name>
    <name type="common">Wheat</name>
    <dbReference type="NCBI Taxonomy" id="4565"/>
    <lineage>
        <taxon>Eukaryota</taxon>
        <taxon>Viridiplantae</taxon>
        <taxon>Streptophyta</taxon>
        <taxon>Embryophyta</taxon>
        <taxon>Tracheophyta</taxon>
        <taxon>Spermatophyta</taxon>
        <taxon>Magnoliopsida</taxon>
        <taxon>Liliopsida</taxon>
        <taxon>Poales</taxon>
        <taxon>Poaceae</taxon>
        <taxon>BOP clade</taxon>
        <taxon>Pooideae</taxon>
        <taxon>Triticodae</taxon>
        <taxon>Triticeae</taxon>
        <taxon>Triticinae</taxon>
        <taxon>Triticum</taxon>
    </lineage>
</organism>
<dbReference type="EnsemblPlants" id="TraesCS7A02G290500.1">
    <property type="protein sequence ID" value="TraesCS7A02G290500.1.cds1"/>
    <property type="gene ID" value="TraesCS7A02G290500"/>
</dbReference>
<dbReference type="Gramene" id="TraesLDM7A03G03920350.1">
    <property type="protein sequence ID" value="TraesLDM7A03G03920350.1.CDS1"/>
    <property type="gene ID" value="TraesLDM7A03G03920350"/>
</dbReference>
<dbReference type="Gramene" id="TraesSTA7A03G03911820.1">
    <property type="protein sequence ID" value="TraesSTA7A03G03911820.1.CDS1"/>
    <property type="gene ID" value="TraesSTA7A03G03911820"/>
</dbReference>
<accession>A0A3B6RJI9</accession>
<keyword evidence="2" id="KW-1185">Reference proteome</keyword>
<sequence>MNFIVIEIHVLPRHNLELAILLPNRQRLTSIERLIHTHRYEDPTLLHCQNLCSIFEAG</sequence>
<dbReference type="Gramene" id="TraesWEE_scaffold_038972_01G000200.1">
    <property type="protein sequence ID" value="TraesWEE_scaffold_038972_01G000200.1"/>
    <property type="gene ID" value="TraesWEE_scaffold_038972_01G000200"/>
</dbReference>
<dbReference type="Proteomes" id="UP000019116">
    <property type="component" value="Chromosome 7A"/>
</dbReference>
<dbReference type="Gramene" id="TraesCS7A03G0699100.1">
    <property type="protein sequence ID" value="TraesCS7A03G0699100.1.CDS1"/>
    <property type="gene ID" value="TraesCS7A03G0699100"/>
</dbReference>
<evidence type="ECO:0000313" key="2">
    <source>
        <dbReference type="Proteomes" id="UP000019116"/>
    </source>
</evidence>
<protein>
    <submittedName>
        <fullName evidence="1">Uncharacterized protein</fullName>
    </submittedName>
</protein>
<dbReference type="Gramene" id="TraesCS7A02G290500.1">
    <property type="protein sequence ID" value="TraesCS7A02G290500.1.cds1"/>
    <property type="gene ID" value="TraesCS7A02G290500"/>
</dbReference>
<reference evidence="1" key="1">
    <citation type="submission" date="2018-08" db="EMBL/GenBank/DDBJ databases">
        <authorList>
            <person name="Rossello M."/>
        </authorList>
    </citation>
    <scope>NUCLEOTIDE SEQUENCE [LARGE SCALE GENOMIC DNA]</scope>
    <source>
        <strain evidence="1">cv. Chinese Spring</strain>
    </source>
</reference>
<dbReference type="AlphaFoldDB" id="A0A3B6RJI9"/>
<dbReference type="Gramene" id="TraesNOR7A03G03960040.1">
    <property type="protein sequence ID" value="TraesNOR7A03G03960040.1.CDS1"/>
    <property type="gene ID" value="TraesNOR7A03G03960040"/>
</dbReference>
<evidence type="ECO:0000313" key="1">
    <source>
        <dbReference type="EnsemblPlants" id="TraesCS7A02G290500.1.cds1"/>
    </source>
</evidence>